<dbReference type="EMBL" id="VSSQ01008501">
    <property type="protein sequence ID" value="MPM39033.1"/>
    <property type="molecule type" value="Genomic_DNA"/>
</dbReference>
<protein>
    <submittedName>
        <fullName evidence="1">Uncharacterized protein</fullName>
    </submittedName>
</protein>
<dbReference type="AlphaFoldDB" id="A0A644ZK27"/>
<organism evidence="1">
    <name type="scientific">bioreactor metagenome</name>
    <dbReference type="NCBI Taxonomy" id="1076179"/>
    <lineage>
        <taxon>unclassified sequences</taxon>
        <taxon>metagenomes</taxon>
        <taxon>ecological metagenomes</taxon>
    </lineage>
</organism>
<proteinExistence type="predicted"/>
<name>A0A644ZK27_9ZZZZ</name>
<sequence length="323" mass="38139">MMTMKIETIELTVPQRRLMEIFARLSGDCDFDDKRVRHLLEYMRELLDQEKVQAKTLGEMLDGTLPPIDFYGYYDATMRDLYECDSDCYSPAPDELPEADYQDSLIQYFPKIISELLPKPEKWIDPAKNLILTWEMGYDRYIHDEVWHASEETRRIFRIVSDYIEVHAYGWPFMMEHFLSDWTKYLLTREWPDNETFYQQKWQTEKALRESYQNVNTHLVEENQVLKESFKEKFITLTDAARAVLRVVYQQDNVDKEADALRKRISRNNPDMPIALTGKQGRTFYSVETLIPVFIADRQIGLTEGQIATAIRPAGKSREKLEG</sequence>
<reference evidence="1" key="1">
    <citation type="submission" date="2019-08" db="EMBL/GenBank/DDBJ databases">
        <authorList>
            <person name="Kucharzyk K."/>
            <person name="Murdoch R.W."/>
            <person name="Higgins S."/>
            <person name="Loffler F."/>
        </authorList>
    </citation>
    <scope>NUCLEOTIDE SEQUENCE</scope>
</reference>
<accession>A0A644ZK27</accession>
<evidence type="ECO:0000313" key="1">
    <source>
        <dbReference type="EMBL" id="MPM39033.1"/>
    </source>
</evidence>
<gene>
    <name evidence="1" type="ORF">SDC9_85664</name>
</gene>
<comment type="caution">
    <text evidence="1">The sequence shown here is derived from an EMBL/GenBank/DDBJ whole genome shotgun (WGS) entry which is preliminary data.</text>
</comment>